<protein>
    <recommendedName>
        <fullName evidence="3">Reverse transcriptase domain-containing protein</fullName>
    </recommendedName>
</protein>
<evidence type="ECO:0008006" key="3">
    <source>
        <dbReference type="Google" id="ProtNLM"/>
    </source>
</evidence>
<evidence type="ECO:0000313" key="1">
    <source>
        <dbReference type="EMBL" id="GJT14714.1"/>
    </source>
</evidence>
<reference evidence="1" key="1">
    <citation type="journal article" date="2022" name="Int. J. Mol. Sci.">
        <title>Draft Genome of Tanacetum Coccineum: Genomic Comparison of Closely Related Tanacetum-Family Plants.</title>
        <authorList>
            <person name="Yamashiro T."/>
            <person name="Shiraishi A."/>
            <person name="Nakayama K."/>
            <person name="Satake H."/>
        </authorList>
    </citation>
    <scope>NUCLEOTIDE SEQUENCE</scope>
</reference>
<name>A0ABQ5BMW2_9ASTR</name>
<organism evidence="1 2">
    <name type="scientific">Tanacetum coccineum</name>
    <dbReference type="NCBI Taxonomy" id="301880"/>
    <lineage>
        <taxon>Eukaryota</taxon>
        <taxon>Viridiplantae</taxon>
        <taxon>Streptophyta</taxon>
        <taxon>Embryophyta</taxon>
        <taxon>Tracheophyta</taxon>
        <taxon>Spermatophyta</taxon>
        <taxon>Magnoliopsida</taxon>
        <taxon>eudicotyledons</taxon>
        <taxon>Gunneridae</taxon>
        <taxon>Pentapetalae</taxon>
        <taxon>asterids</taxon>
        <taxon>campanulids</taxon>
        <taxon>Asterales</taxon>
        <taxon>Asteraceae</taxon>
        <taxon>Asteroideae</taxon>
        <taxon>Anthemideae</taxon>
        <taxon>Anthemidinae</taxon>
        <taxon>Tanacetum</taxon>
    </lineage>
</organism>
<sequence>MSEAKGARSGISRPCKNEIYANAQFVLPDGVEDFVVPYFMAGIGESSLIGPELIQETTDKVVLIKEKLKVAGDRQKSYANNRRKPVEFEVGDRVMLKVSPWKGVIRFGKRLSWHQVAHLEDYQELSRVGDLVLLVEVKEYQLVKTIVDFPQKIQIEVMRLTHMIHLSNDSLVSSSFGRQQLRLVMSKILVKRELSETKLTLWRQSDLSADRENQGDTFVTPEKSKGSGEAQVEQIVPYIEKELQRVSSDLEDRLKECKLKWRLKHKGDKFDLDALLASKIGVERRWKKLQEMHWRLNLTTHSSKIN</sequence>
<gene>
    <name evidence="1" type="ORF">Tco_0873420</name>
</gene>
<proteinExistence type="predicted"/>
<comment type="caution">
    <text evidence="1">The sequence shown here is derived from an EMBL/GenBank/DDBJ whole genome shotgun (WGS) entry which is preliminary data.</text>
</comment>
<dbReference type="Proteomes" id="UP001151760">
    <property type="component" value="Unassembled WGS sequence"/>
</dbReference>
<keyword evidence="2" id="KW-1185">Reference proteome</keyword>
<accession>A0ABQ5BMW2</accession>
<reference evidence="1" key="2">
    <citation type="submission" date="2022-01" db="EMBL/GenBank/DDBJ databases">
        <authorList>
            <person name="Yamashiro T."/>
            <person name="Shiraishi A."/>
            <person name="Satake H."/>
            <person name="Nakayama K."/>
        </authorList>
    </citation>
    <scope>NUCLEOTIDE SEQUENCE</scope>
</reference>
<dbReference type="EMBL" id="BQNB010013336">
    <property type="protein sequence ID" value="GJT14714.1"/>
    <property type="molecule type" value="Genomic_DNA"/>
</dbReference>
<evidence type="ECO:0000313" key="2">
    <source>
        <dbReference type="Proteomes" id="UP001151760"/>
    </source>
</evidence>